<feature type="compositionally biased region" description="Acidic residues" evidence="1">
    <location>
        <begin position="79"/>
        <end position="97"/>
    </location>
</feature>
<accession>A0A075GXR5</accession>
<feature type="region of interest" description="Disordered" evidence="1">
    <location>
        <begin position="74"/>
        <end position="97"/>
    </location>
</feature>
<proteinExistence type="predicted"/>
<dbReference type="AlphaFoldDB" id="A0A075GXR5"/>
<sequence length="97" mass="10924">MSHSLFGTVGGVRKFANGDIEVDFYHEDEITKFRYSSDSSRLGNFPKELTETLASTLATDVCIEIFFGDDGNPTHIELEECDDDEDDSDDEEFAEED</sequence>
<name>A0A075GXR5_9ARCH</name>
<evidence type="ECO:0000313" key="2">
    <source>
        <dbReference type="EMBL" id="AIF08619.1"/>
    </source>
</evidence>
<reference evidence="2" key="1">
    <citation type="journal article" date="2014" name="Genome Biol. Evol.">
        <title>Pangenome evidence for extensive interdomain horizontal transfer affecting lineage core and shell genes in uncultured planktonic thaumarchaeota and euryarchaeota.</title>
        <authorList>
            <person name="Deschamps P."/>
            <person name="Zivanovic Y."/>
            <person name="Moreira D."/>
            <person name="Rodriguez-Valera F."/>
            <person name="Lopez-Garcia P."/>
        </authorList>
    </citation>
    <scope>NUCLEOTIDE SEQUENCE</scope>
</reference>
<evidence type="ECO:0000256" key="1">
    <source>
        <dbReference type="SAM" id="MobiDB-lite"/>
    </source>
</evidence>
<organism evidence="2">
    <name type="scientific">uncultured marine thaumarchaeote KM3_31_G08</name>
    <dbReference type="NCBI Taxonomy" id="1456121"/>
    <lineage>
        <taxon>Archaea</taxon>
        <taxon>Nitrososphaerota</taxon>
        <taxon>environmental samples</taxon>
    </lineage>
</organism>
<protein>
    <submittedName>
        <fullName evidence="2">Uncharacterized protein</fullName>
    </submittedName>
</protein>
<dbReference type="EMBL" id="KF900837">
    <property type="protein sequence ID" value="AIF08619.1"/>
    <property type="molecule type" value="Genomic_DNA"/>
</dbReference>